<dbReference type="Proteomes" id="UP001066276">
    <property type="component" value="Chromosome 5"/>
</dbReference>
<feature type="compositionally biased region" description="Basic and acidic residues" evidence="1">
    <location>
        <begin position="95"/>
        <end position="106"/>
    </location>
</feature>
<reference evidence="2" key="1">
    <citation type="journal article" date="2022" name="bioRxiv">
        <title>Sequencing and chromosome-scale assembly of the giantPleurodeles waltlgenome.</title>
        <authorList>
            <person name="Brown T."/>
            <person name="Elewa A."/>
            <person name="Iarovenko S."/>
            <person name="Subramanian E."/>
            <person name="Araus A.J."/>
            <person name="Petzold A."/>
            <person name="Susuki M."/>
            <person name="Suzuki K.-i.T."/>
            <person name="Hayashi T."/>
            <person name="Toyoda A."/>
            <person name="Oliveira C."/>
            <person name="Osipova E."/>
            <person name="Leigh N.D."/>
            <person name="Simon A."/>
            <person name="Yun M.H."/>
        </authorList>
    </citation>
    <scope>NUCLEOTIDE SEQUENCE</scope>
    <source>
        <strain evidence="2">20211129_DDA</strain>
        <tissue evidence="2">Liver</tissue>
    </source>
</reference>
<sequence>MVKPKSHPHAQLNKMDKYTVAKQPVPSAADGEPPGEAEPSLGAIMEAIQDLKSSLELKLDAVMLDVNLLRADFHNMVAKVQSIPTTSDQNPAQDWGKHRDGHREEESVPAGTELRQSGAKE</sequence>
<dbReference type="EMBL" id="JANPWB010000009">
    <property type="protein sequence ID" value="KAJ1149209.1"/>
    <property type="molecule type" value="Genomic_DNA"/>
</dbReference>
<feature type="compositionally biased region" description="Polar residues" evidence="1">
    <location>
        <begin position="82"/>
        <end position="92"/>
    </location>
</feature>
<feature type="region of interest" description="Disordered" evidence="1">
    <location>
        <begin position="80"/>
        <end position="121"/>
    </location>
</feature>
<gene>
    <name evidence="2" type="ORF">NDU88_002024</name>
</gene>
<keyword evidence="3" id="KW-1185">Reference proteome</keyword>
<evidence type="ECO:0000313" key="2">
    <source>
        <dbReference type="EMBL" id="KAJ1149209.1"/>
    </source>
</evidence>
<feature type="region of interest" description="Disordered" evidence="1">
    <location>
        <begin position="1"/>
        <end position="39"/>
    </location>
</feature>
<accession>A0AAV7RDA8</accession>
<comment type="caution">
    <text evidence="2">The sequence shown here is derived from an EMBL/GenBank/DDBJ whole genome shotgun (WGS) entry which is preliminary data.</text>
</comment>
<evidence type="ECO:0000256" key="1">
    <source>
        <dbReference type="SAM" id="MobiDB-lite"/>
    </source>
</evidence>
<dbReference type="AlphaFoldDB" id="A0AAV7RDA8"/>
<evidence type="ECO:0000313" key="3">
    <source>
        <dbReference type="Proteomes" id="UP001066276"/>
    </source>
</evidence>
<name>A0AAV7RDA8_PLEWA</name>
<organism evidence="2 3">
    <name type="scientific">Pleurodeles waltl</name>
    <name type="common">Iberian ribbed newt</name>
    <dbReference type="NCBI Taxonomy" id="8319"/>
    <lineage>
        <taxon>Eukaryota</taxon>
        <taxon>Metazoa</taxon>
        <taxon>Chordata</taxon>
        <taxon>Craniata</taxon>
        <taxon>Vertebrata</taxon>
        <taxon>Euteleostomi</taxon>
        <taxon>Amphibia</taxon>
        <taxon>Batrachia</taxon>
        <taxon>Caudata</taxon>
        <taxon>Salamandroidea</taxon>
        <taxon>Salamandridae</taxon>
        <taxon>Pleurodelinae</taxon>
        <taxon>Pleurodeles</taxon>
    </lineage>
</organism>
<protein>
    <submittedName>
        <fullName evidence="2">Uncharacterized protein</fullName>
    </submittedName>
</protein>
<proteinExistence type="predicted"/>